<dbReference type="PANTHER" id="PTHR34456:SF13">
    <property type="entry name" value="REVERSE TRANSCRIPTASE DOMAIN-CONTAINING PROTEIN"/>
    <property type="match status" value="1"/>
</dbReference>
<dbReference type="GO" id="GO:0003968">
    <property type="term" value="F:RNA-directed RNA polymerase activity"/>
    <property type="evidence" value="ECO:0007669"/>
    <property type="project" value="UniProtKB-KW"/>
</dbReference>
<dbReference type="GeneID" id="28218206"/>
<evidence type="ECO:0000313" key="5">
    <source>
        <dbReference type="Proteomes" id="UP000201520"/>
    </source>
</evidence>
<sequence length="713" mass="81876">MNMNQNKAYSALVQAIFTFLIYYSPGFESDKIVIILSDFKRHCDQRGIKAGISWIKDLRLCFTKYQAGDSKPKVNIKCHPNGCPRLIWDNYKDVLNDPKGIGIIITLLSISRPFEGIFEPSLSDITDTPKTDLGIIKDLEEFLPAFFEEVVHVRKESGQLKRPKWSSWLNNIKIAPNGVSINSSYADLDLHNEEIIRDLFELGGDCFEKEYSSIKDYWKDPEGQKEITKNYPIVNTYKSKYLGRLAVIPSPEGKSRVIAIGDYWSQNVLFPLHNKIFGLLKRIPQDLTFAQEQGLSKIKKDRDHSYWSLDLKSATDRFPIELQRRIISYIYGESYSISWRNLMSRPFYQTISGKSEVTYGAGQPIGIYSSWSVFTLCHHFVLYCAQRRSIALKKGRYVILGDDIVISDDNLAIEYKKLINLLGVEISEHKTHKSKHSYEIAKRWITEKGEQSPFPIIPLIQSKSWVPAIVNTIIDAEEKGWVPSCSTFKIAAIIAMLKRKSSNQGLWNHIYKLSMIHSSCYLAFKDKISNMDCINMLTDAFQIERLSQNEVSASILIAQASKNILATLGKEIFKSTLFQLPEEIQKVKELVDFEETTWSKYSPQEHEMTERLPHCDVLRKICGKIFEPDFPGIQDEPDPKSWKRTIRGLISFDVKKVFIKDKKRVEILQVSKVSKSLCGIIKSLNNMEEKELEWTNLKPGSSSLTSLNYLFFP</sequence>
<dbReference type="PANTHER" id="PTHR34456">
    <property type="entry name" value="MITOVIRUS RNA-DEPENDENT RNA POLYMERASE"/>
    <property type="match status" value="1"/>
</dbReference>
<proteinExistence type="predicted"/>
<dbReference type="InterPro" id="IPR043502">
    <property type="entry name" value="DNA/RNA_pol_sf"/>
</dbReference>
<dbReference type="InterPro" id="IPR008686">
    <property type="entry name" value="RNA_pol_mitovir"/>
</dbReference>
<dbReference type="Pfam" id="PF05919">
    <property type="entry name" value="Mitovir_RNA_pol"/>
    <property type="match status" value="1"/>
</dbReference>
<dbReference type="KEGG" id="vg:28218206"/>
<dbReference type="EMBL" id="KT921181">
    <property type="protein sequence ID" value="AMQ67416.1"/>
    <property type="molecule type" value="Genomic_RNA"/>
</dbReference>
<dbReference type="OrthoDB" id="14837at10239"/>
<dbReference type="RefSeq" id="YP_009259482.1">
    <property type="nucleotide sequence ID" value="NC_030396.1"/>
</dbReference>
<name>A0A191KCP3_9VIRU</name>
<reference evidence="4 5" key="1">
    <citation type="journal article" date="2016" name="PLoS ONE">
        <title>Characterization of Five Novel Mitoviruses in the White Pine Blister Rust Fungus Cronartium ribicola.</title>
        <authorList>
            <person name="Liu J.J."/>
            <person name="Chan D."/>
            <person name="Xiang Y."/>
            <person name="Williams H."/>
            <person name="Li X.R."/>
            <person name="Sniezko R.A."/>
            <person name="Sturrock R.N."/>
        </authorList>
    </citation>
    <scope>NUCLEOTIDE SEQUENCE [LARGE SCALE GENOMIC DNA]</scope>
    <source>
        <strain evidence="4">CrMV3-BC-u3</strain>
    </source>
</reference>
<evidence type="ECO:0000256" key="2">
    <source>
        <dbReference type="ARBA" id="ARBA00022679"/>
    </source>
</evidence>
<evidence type="ECO:0000256" key="1">
    <source>
        <dbReference type="ARBA" id="ARBA00022484"/>
    </source>
</evidence>
<evidence type="ECO:0000313" key="4">
    <source>
        <dbReference type="EMBL" id="AMQ67416.1"/>
    </source>
</evidence>
<dbReference type="SUPFAM" id="SSF56672">
    <property type="entry name" value="DNA/RNA polymerases"/>
    <property type="match status" value="1"/>
</dbReference>
<keyword evidence="3" id="KW-0548">Nucleotidyltransferase</keyword>
<keyword evidence="1 4" id="KW-0696">RNA-directed RNA polymerase</keyword>
<keyword evidence="2" id="KW-0808">Transferase</keyword>
<evidence type="ECO:0000256" key="3">
    <source>
        <dbReference type="ARBA" id="ARBA00022695"/>
    </source>
</evidence>
<gene>
    <name evidence="4" type="primary">RdRp</name>
</gene>
<keyword evidence="5" id="KW-1185">Reference proteome</keyword>
<protein>
    <submittedName>
        <fullName evidence="4">RNA-dependent RNA polymerase</fullName>
    </submittedName>
</protein>
<accession>A0A191KCP3</accession>
<dbReference type="Proteomes" id="UP000201520">
    <property type="component" value="Segment"/>
</dbReference>
<organism evidence="4 5">
    <name type="scientific">Cronartium ribicola mitovirus 3</name>
    <dbReference type="NCBI Taxonomy" id="1816486"/>
    <lineage>
        <taxon>Viruses</taxon>
        <taxon>Riboviria</taxon>
        <taxon>Orthornavirae</taxon>
        <taxon>Lenarviricota</taxon>
        <taxon>Howeltoviricetes</taxon>
        <taxon>Cryppavirales</taxon>
        <taxon>Mitoviridae</taxon>
        <taxon>Unuamitovirus</taxon>
        <taxon>Unuamitovirus crri3</taxon>
    </lineage>
</organism>